<dbReference type="KEGG" id="ccos:Pan44_17200"/>
<gene>
    <name evidence="2" type="ORF">Pan44_17200</name>
</gene>
<organism evidence="2 3">
    <name type="scientific">Caulifigura coniformis</name>
    <dbReference type="NCBI Taxonomy" id="2527983"/>
    <lineage>
        <taxon>Bacteria</taxon>
        <taxon>Pseudomonadati</taxon>
        <taxon>Planctomycetota</taxon>
        <taxon>Planctomycetia</taxon>
        <taxon>Planctomycetales</taxon>
        <taxon>Planctomycetaceae</taxon>
        <taxon>Caulifigura</taxon>
    </lineage>
</organism>
<dbReference type="InParanoid" id="A0A517SC28"/>
<feature type="signal peptide" evidence="1">
    <location>
        <begin position="1"/>
        <end position="17"/>
    </location>
</feature>
<feature type="chain" id="PRO_5021736540" description="Carboxypeptidase regulatory-like domain-containing protein" evidence="1">
    <location>
        <begin position="18"/>
        <end position="134"/>
    </location>
</feature>
<proteinExistence type="predicted"/>
<accession>A0A517SC28</accession>
<evidence type="ECO:0000313" key="3">
    <source>
        <dbReference type="Proteomes" id="UP000315700"/>
    </source>
</evidence>
<evidence type="ECO:0000256" key="1">
    <source>
        <dbReference type="SAM" id="SignalP"/>
    </source>
</evidence>
<dbReference type="RefSeq" id="WP_145029116.1">
    <property type="nucleotide sequence ID" value="NZ_CP036271.1"/>
</dbReference>
<evidence type="ECO:0000313" key="2">
    <source>
        <dbReference type="EMBL" id="QDT53697.1"/>
    </source>
</evidence>
<name>A0A517SC28_9PLAN</name>
<sequence length="134" mass="14170" precursor="true">MKLSVFALTCAAGLLIAGCTGGPEGPATVKVTGSVSFDGAPVADGDIVFRRASDQMAYGGKIVGGKYEIETEPGEMKVEITARREVPGKFTTVNVVKEPVTEMYIPKQYNTNTELTAKIELGPTAPIDFDLKGK</sequence>
<dbReference type="OrthoDB" id="291697at2"/>
<protein>
    <recommendedName>
        <fullName evidence="4">Carboxypeptidase regulatory-like domain-containing protein</fullName>
    </recommendedName>
</protein>
<dbReference type="AlphaFoldDB" id="A0A517SC28"/>
<dbReference type="Proteomes" id="UP000315700">
    <property type="component" value="Chromosome"/>
</dbReference>
<evidence type="ECO:0008006" key="4">
    <source>
        <dbReference type="Google" id="ProtNLM"/>
    </source>
</evidence>
<keyword evidence="1" id="KW-0732">Signal</keyword>
<dbReference type="PROSITE" id="PS51257">
    <property type="entry name" value="PROKAR_LIPOPROTEIN"/>
    <property type="match status" value="1"/>
</dbReference>
<dbReference type="EMBL" id="CP036271">
    <property type="protein sequence ID" value="QDT53697.1"/>
    <property type="molecule type" value="Genomic_DNA"/>
</dbReference>
<reference evidence="2 3" key="1">
    <citation type="submission" date="2019-02" db="EMBL/GenBank/DDBJ databases">
        <title>Deep-cultivation of Planctomycetes and their phenomic and genomic characterization uncovers novel biology.</title>
        <authorList>
            <person name="Wiegand S."/>
            <person name="Jogler M."/>
            <person name="Boedeker C."/>
            <person name="Pinto D."/>
            <person name="Vollmers J."/>
            <person name="Rivas-Marin E."/>
            <person name="Kohn T."/>
            <person name="Peeters S.H."/>
            <person name="Heuer A."/>
            <person name="Rast P."/>
            <person name="Oberbeckmann S."/>
            <person name="Bunk B."/>
            <person name="Jeske O."/>
            <person name="Meyerdierks A."/>
            <person name="Storesund J.E."/>
            <person name="Kallscheuer N."/>
            <person name="Luecker S."/>
            <person name="Lage O.M."/>
            <person name="Pohl T."/>
            <person name="Merkel B.J."/>
            <person name="Hornburger P."/>
            <person name="Mueller R.-W."/>
            <person name="Bruemmer F."/>
            <person name="Labrenz M."/>
            <person name="Spormann A.M."/>
            <person name="Op den Camp H."/>
            <person name="Overmann J."/>
            <person name="Amann R."/>
            <person name="Jetten M.S.M."/>
            <person name="Mascher T."/>
            <person name="Medema M.H."/>
            <person name="Devos D.P."/>
            <person name="Kaster A.-K."/>
            <person name="Ovreas L."/>
            <person name="Rohde M."/>
            <person name="Galperin M.Y."/>
            <person name="Jogler C."/>
        </authorList>
    </citation>
    <scope>NUCLEOTIDE SEQUENCE [LARGE SCALE GENOMIC DNA]</scope>
    <source>
        <strain evidence="2 3">Pan44</strain>
    </source>
</reference>
<keyword evidence="3" id="KW-1185">Reference proteome</keyword>